<organism evidence="2">
    <name type="scientific">Oncocephalus sp</name>
    <dbReference type="NCBI Taxonomy" id="2944721"/>
    <lineage>
        <taxon>Eukaryota</taxon>
        <taxon>Metazoa</taxon>
        <taxon>Ecdysozoa</taxon>
        <taxon>Arthropoda</taxon>
        <taxon>Hexapoda</taxon>
        <taxon>Insecta</taxon>
        <taxon>Pterygota</taxon>
        <taxon>Neoptera</taxon>
        <taxon>Paraneoptera</taxon>
        <taxon>Hemiptera</taxon>
        <taxon>Heteroptera</taxon>
        <taxon>Panheteroptera</taxon>
        <taxon>Cimicomorpha</taxon>
        <taxon>Reduviidae</taxon>
        <taxon>Stenopodainae</taxon>
        <taxon>Oncocephalus</taxon>
    </lineage>
</organism>
<evidence type="ECO:0000256" key="1">
    <source>
        <dbReference type="SAM" id="SignalP"/>
    </source>
</evidence>
<feature type="chain" id="PRO_5044246614" evidence="1">
    <location>
        <begin position="19"/>
        <end position="213"/>
    </location>
</feature>
<dbReference type="AlphaFoldDB" id="A0AB38ZEH8"/>
<dbReference type="EMBL" id="PP517446">
    <property type="protein sequence ID" value="WXI02696.1"/>
    <property type="molecule type" value="mRNA"/>
</dbReference>
<evidence type="ECO:0000313" key="2">
    <source>
        <dbReference type="EMBL" id="WXI02696.1"/>
    </source>
</evidence>
<name>A0AB38ZEH8_9HEMI</name>
<keyword evidence="1" id="KW-0732">Signal</keyword>
<protein>
    <submittedName>
        <fullName evidence="2">Venom hemolysin-like 1</fullName>
    </submittedName>
</protein>
<reference evidence="2" key="1">
    <citation type="submission" date="2024-03" db="EMBL/GenBank/DDBJ databases">
        <title>Venom adaptation and exaptation during the trophic switch to blood-feeding by kissing bugs (Reduviidae: Triatominae).</title>
        <authorList>
            <person name="Zdenek C.N."/>
            <person name="Cardoso F.C."/>
            <person name="Robinson S.D."/>
            <person name="Mercedes R.S."/>
            <person name="Raidjoe E.R."/>
            <person name="Hernandez-Vargas M.J."/>
            <person name="Jin J."/>
            <person name="Corzo G."/>
            <person name="Vetter I."/>
            <person name="King G.F."/>
            <person name="Fry B.G."/>
            <person name="Walker A."/>
        </authorList>
    </citation>
    <scope>NUCLEOTIDE SEQUENCE</scope>
</reference>
<sequence>MQLKLIFLAIALFQVCLAEESNSKDGSTQTETTKKPSWIGWLIKAPGTVVKETSKFVDAATHETANFAKEAGKVATDIGNQSLQGTLGVAAKGTETVGKIGKELIDRGKTLANNLPFFGKLTQGVLDTGNKVIEAAEGATKKVIGGISKFGEAGFEGVHGVISSIADKTDKTVSGIGEVIRENIDKGHAVVDNTLQHYDELTNKYLPRPVENI</sequence>
<proteinExistence type="evidence at transcript level"/>
<accession>A0AB38ZEH8</accession>
<feature type="signal peptide" evidence="1">
    <location>
        <begin position="1"/>
        <end position="18"/>
    </location>
</feature>